<dbReference type="Pfam" id="PF13569">
    <property type="entry name" value="DUF4132"/>
    <property type="match status" value="1"/>
</dbReference>
<dbReference type="Pfam" id="PF18991">
    <property type="entry name" value="DUF5724"/>
    <property type="match status" value="1"/>
</dbReference>
<name>A0A7X3SJ57_9FIRM</name>
<organism evidence="4 5">
    <name type="scientific">Sporofaciens musculi</name>
    <dbReference type="NCBI Taxonomy" id="2681861"/>
    <lineage>
        <taxon>Bacteria</taxon>
        <taxon>Bacillati</taxon>
        <taxon>Bacillota</taxon>
        <taxon>Clostridia</taxon>
        <taxon>Lachnospirales</taxon>
        <taxon>Lachnospiraceae</taxon>
        <taxon>Sporofaciens</taxon>
    </lineage>
</organism>
<dbReference type="InterPro" id="IPR025406">
    <property type="entry name" value="DUF4132"/>
</dbReference>
<dbReference type="Pfam" id="PF24879">
    <property type="entry name" value="DUF7737"/>
    <property type="match status" value="1"/>
</dbReference>
<reference evidence="4 5" key="1">
    <citation type="submission" date="2019-12" db="EMBL/GenBank/DDBJ databases">
        <title>Sporaefaciens musculi gen. nov., sp. nov., a novel bacterium isolated from the caecum of an obese mouse.</title>
        <authorList>
            <person name="Rasmussen T.S."/>
            <person name="Streidl T."/>
            <person name="Hitch T.C.A."/>
            <person name="Wortmann E."/>
            <person name="Deptula P."/>
            <person name="Hansen M."/>
            <person name="Nielsen D.S."/>
            <person name="Clavel T."/>
            <person name="Vogensen F.K."/>
        </authorList>
    </citation>
    <scope>NUCLEOTIDE SEQUENCE [LARGE SCALE GENOMIC DNA]</scope>
    <source>
        <strain evidence="4 5">WCA-9-b2</strain>
    </source>
</reference>
<protein>
    <submittedName>
        <fullName evidence="4">DUF4132 domain-containing protein</fullName>
    </submittedName>
</protein>
<feature type="domain" description="DUF4132" evidence="1">
    <location>
        <begin position="1344"/>
        <end position="1535"/>
    </location>
</feature>
<dbReference type="Proteomes" id="UP000460412">
    <property type="component" value="Unassembled WGS sequence"/>
</dbReference>
<evidence type="ECO:0000313" key="5">
    <source>
        <dbReference type="Proteomes" id="UP000460412"/>
    </source>
</evidence>
<gene>
    <name evidence="4" type="ORF">GN277_11810</name>
</gene>
<dbReference type="EMBL" id="WUQX01000001">
    <property type="protein sequence ID" value="MXP76047.1"/>
    <property type="molecule type" value="Genomic_DNA"/>
</dbReference>
<dbReference type="InterPro" id="IPR043782">
    <property type="entry name" value="DUF5724"/>
</dbReference>
<feature type="domain" description="DUF5724" evidence="2">
    <location>
        <begin position="39"/>
        <end position="1302"/>
    </location>
</feature>
<evidence type="ECO:0000259" key="2">
    <source>
        <dbReference type="Pfam" id="PF18991"/>
    </source>
</evidence>
<dbReference type="InterPro" id="IPR056639">
    <property type="entry name" value="DUF7737"/>
</dbReference>
<evidence type="ECO:0000259" key="3">
    <source>
        <dbReference type="Pfam" id="PF24879"/>
    </source>
</evidence>
<feature type="domain" description="DUF7737" evidence="3">
    <location>
        <begin position="1625"/>
        <end position="1726"/>
    </location>
</feature>
<proteinExistence type="predicted"/>
<keyword evidence="5" id="KW-1185">Reference proteome</keyword>
<evidence type="ECO:0000313" key="4">
    <source>
        <dbReference type="EMBL" id="MXP76047.1"/>
    </source>
</evidence>
<dbReference type="RefSeq" id="WP_159751222.1">
    <property type="nucleotide sequence ID" value="NZ_WUQX01000001.1"/>
</dbReference>
<sequence length="1727" mass="198205">MAEFTYETKEKLKEAWEKHFEKKGKRLSNEEKEMLPAFYCYFAPQEVCRSMEKLLEKGAYHTLSGLYKGEFSEVVKACVPKSSREEFYEALDAMNQYQMTAGWYRRSLRSKSYVPFVEQSIKVLRTYGLLDFYGISLADFLMGNVHPMIYDQVRNTFFSYAEILAAQIDRGNEETIKAVREILLGEGNTAMISHNLICGIVMSKNQELYDLLGKFLVAARLQEGARQAVCETMDAGRPEAFLHLFHVIEEHNLIRYSSVKRAAATWIGIFNEKSAERMSEKLLGLMGKCLGDAAFCDEQLSTEDSVAISCALWAKGFYDAEKAVDSVRRLIIHGTKHQKMTASYFIMSIQDTKLKMRAAKEVIFSYPEDLELAACFMPSFMETVNSYFYSLVKDEDSNSYSYRRGKVIEPKKLNPKEFFEGKEEARLCYGILKEMLKKIPKKGLVLSPCIFPWHQVSLGPSGIAARLCLIAWMLQEDEVLDEAAGFIPLIGQGEGYCYYSMSRSAAARLLLYRPKSAARKKVLFELLHNAEEYTNEEAYHLADDMELASEDYISIEKNLKYKKGRQGTLALLRKQDGKSLAACIVRNLGLKSEECRMGALDLALYLKNKDRKCLEEILPHLRDFPNPTGKEQVLLGEILEGASKAQDILNTPGYGLYDPEKDWVLPPLEIPSNQADQLFTYGEKACIRVCQKLSQLIEDHATLSYKTAWDQDELLGNELKKSRYIHDDPNAKPLEEYPFREMWEEFYQKEIGNPKLLLEVELYRQCCIQSSFYKYNYELYQQVFGGKQIFKNFVSELPYMSQTWTVISVLANQYIPDSLKADFALKGMTKFLSILNTSNDIFPVKHRHWNGENIVYTKRAVELPIFANMLHCLSLTEEKDWGSAFTLRFRLQKHYLEQGDREKNQQYSYQSTVKCYLGISDYVKCYVKKVWDKELFYKAIFMFSDLGSLLEPISTVEQKGAVSLRTARVYALNSFFGYNVIKPVDGKYRFDVLGDMAEMAFAHELYGELIPLILSVELKRGEQPTAFSEHIHKIRVIYGIDYMIQILTALGKETLKRGFSYYFSSSDRGSVLSHLLKVCMPKPEETAKDLKKALKGTDITKKRLVELAMYAQQWIPMIEDYLGISGFASTCYYFMAHTSEGFDDQVTSVIAKYTPLSPEELRDGAFDIHWFFEAYENVGEKDFKLIYDAAKYSSSGAAHTRARKYANAALGNVEKEDLKAEIDAKRNKDLLMSIGLLPLGNLKADRENELLDRYQFIQKFKKESRQFGAQRRASEGRAAELALRNLSVNAGFTDVTRLVLRMEGKLTEQSSAYFEWQPVEDGIELMVSVDENGRSSLKCRKNDKLLKSVPSKYKKNETVLRYQEVTKKLKEQYSRTKQMMEQAMEDRTEFQVWELRELKSNPVARPIVEFLVVRTVLENVLAEGKGPGSKKEGADRFKIGFLTEEGIVDDTGNVSPIKPDDKVWIAHPFDLYISGHWHEYQKLLFDKQIKQPFKQVFRELYLKLDEEMEKCESRIFSGNQIEPQKTVGALKGRRWVADYEDGLQKIYYKENIIACIYAMTDWFTPSDVEAPTLEWVVFSHRKTGKQLKLKEIPDVIYSEVMRDVDLAVSVAHAGSVDPETSHSTIEMRRDIARCNLELFGLKNVRLKGNHAMIDGKLGQYSIHLGSGVVHQVGNSMLFVVPVHSQHRGRIFLPFIDDDPKTAEIMSKLLLFAEDTKIKDPNILSQIK</sequence>
<evidence type="ECO:0000259" key="1">
    <source>
        <dbReference type="Pfam" id="PF13569"/>
    </source>
</evidence>
<comment type="caution">
    <text evidence="4">The sequence shown here is derived from an EMBL/GenBank/DDBJ whole genome shotgun (WGS) entry which is preliminary data.</text>
</comment>
<accession>A0A7X3SJ57</accession>